<evidence type="ECO:0000259" key="1">
    <source>
        <dbReference type="Pfam" id="PF21882"/>
    </source>
</evidence>
<dbReference type="EMBL" id="JH660647">
    <property type="protein sequence ID" value="EIM25761.1"/>
    <property type="molecule type" value="Genomic_DNA"/>
</dbReference>
<reference evidence="2 3" key="1">
    <citation type="submission" date="2012-02" db="EMBL/GenBank/DDBJ databases">
        <title>Improved High-Quality Draft sequence of Microvirga sp. WSM3557.</title>
        <authorList>
            <consortium name="US DOE Joint Genome Institute"/>
            <person name="Lucas S."/>
            <person name="Han J."/>
            <person name="Lapidus A."/>
            <person name="Cheng J.-F."/>
            <person name="Goodwin L."/>
            <person name="Pitluck S."/>
            <person name="Peters L."/>
            <person name="Zhang X."/>
            <person name="Detter J.C."/>
            <person name="Han C."/>
            <person name="Tapia R."/>
            <person name="Land M."/>
            <person name="Hauser L."/>
            <person name="Kyrpides N."/>
            <person name="Ivanova N."/>
            <person name="Pagani I."/>
            <person name="Brau L."/>
            <person name="Yates R."/>
            <person name="O'Hara G."/>
            <person name="Rui T."/>
            <person name="Howieson J."/>
            <person name="Reeve W."/>
            <person name="Woyke T."/>
        </authorList>
    </citation>
    <scope>NUCLEOTIDE SEQUENCE [LARGE SCALE GENOMIC DNA]</scope>
    <source>
        <strain evidence="2 3">WSM3557</strain>
    </source>
</reference>
<dbReference type="Gene3D" id="2.60.40.3940">
    <property type="match status" value="1"/>
</dbReference>
<evidence type="ECO:0000313" key="3">
    <source>
        <dbReference type="Proteomes" id="UP000003947"/>
    </source>
</evidence>
<organism evidence="2 3">
    <name type="scientific">Microvirga lotononidis</name>
    <dbReference type="NCBI Taxonomy" id="864069"/>
    <lineage>
        <taxon>Bacteria</taxon>
        <taxon>Pseudomonadati</taxon>
        <taxon>Pseudomonadota</taxon>
        <taxon>Alphaproteobacteria</taxon>
        <taxon>Hyphomicrobiales</taxon>
        <taxon>Methylobacteriaceae</taxon>
        <taxon>Microvirga</taxon>
    </lineage>
</organism>
<feature type="domain" description="Putative tail fiber protein gp53-like C-terminal" evidence="1">
    <location>
        <begin position="59"/>
        <end position="147"/>
    </location>
</feature>
<dbReference type="InterPro" id="IPR054075">
    <property type="entry name" value="Gp53-like_C"/>
</dbReference>
<dbReference type="HOGENOM" id="CLU_1756772_0_0_5"/>
<proteinExistence type="predicted"/>
<protein>
    <recommendedName>
        <fullName evidence="1">Putative tail fiber protein gp53-like C-terminal domain-containing protein</fullName>
    </recommendedName>
</protein>
<keyword evidence="3" id="KW-1185">Reference proteome</keyword>
<dbReference type="Pfam" id="PF21882">
    <property type="entry name" value="Gp53-like_C"/>
    <property type="match status" value="1"/>
</dbReference>
<evidence type="ECO:0000313" key="2">
    <source>
        <dbReference type="EMBL" id="EIM25761.1"/>
    </source>
</evidence>
<dbReference type="PATRIC" id="fig|864069.3.peg.6943"/>
<sequence length="148" mass="15163" precursor="true">MPVTSWSTTASANATADSASGIIFSEGQAPSSLNDSMRALMAVIKGDFANSLAGTGYQKLPNGLILQWGTTVGTTNANGNFVITFPIAFPTAVRTVIPVNGDQEVITLGAQSIGVINSVTTTTSFAVSVRPNPGSGAGFRINWLAIGQ</sequence>
<dbReference type="OrthoDB" id="8457205at2"/>
<gene>
    <name evidence="2" type="ORF">MicloDRAFT_00064880</name>
</gene>
<accession>I4YP69</accession>
<dbReference type="RefSeq" id="WP_009494495.1">
    <property type="nucleotide sequence ID" value="NZ_CP141048.1"/>
</dbReference>
<dbReference type="STRING" id="864069.MicloDRAFT_00064880"/>
<dbReference type="AlphaFoldDB" id="I4YP69"/>
<dbReference type="Proteomes" id="UP000003947">
    <property type="component" value="Unassembled WGS sequence"/>
</dbReference>
<name>I4YP69_9HYPH</name>